<keyword evidence="3" id="KW-1185">Reference proteome</keyword>
<feature type="domain" description="PD-(D/E)XK endonuclease-like" evidence="1">
    <location>
        <begin position="638"/>
        <end position="902"/>
    </location>
</feature>
<evidence type="ECO:0000313" key="3">
    <source>
        <dbReference type="Proteomes" id="UP000275348"/>
    </source>
</evidence>
<comment type="caution">
    <text evidence="2">The sequence shown here is derived from an EMBL/GenBank/DDBJ whole genome shotgun (WGS) entry which is preliminary data.</text>
</comment>
<dbReference type="InterPro" id="IPR011335">
    <property type="entry name" value="Restrct_endonuc-II-like"/>
</dbReference>
<organism evidence="2 3">
    <name type="scientific">Faecalibacter macacae</name>
    <dbReference type="NCBI Taxonomy" id="1859289"/>
    <lineage>
        <taxon>Bacteria</taxon>
        <taxon>Pseudomonadati</taxon>
        <taxon>Bacteroidota</taxon>
        <taxon>Flavobacteriia</taxon>
        <taxon>Flavobacteriales</taxon>
        <taxon>Weeksellaceae</taxon>
        <taxon>Faecalibacter</taxon>
    </lineage>
</organism>
<dbReference type="AlphaFoldDB" id="A0A3L9MEV8"/>
<proteinExistence type="predicted"/>
<dbReference type="RefSeq" id="WP_121934108.1">
    <property type="nucleotide sequence ID" value="NZ_RDOJ01000005.1"/>
</dbReference>
<protein>
    <submittedName>
        <fullName evidence="2">PD-(D/E)XK nuclease family protein</fullName>
    </submittedName>
</protein>
<dbReference type="SUPFAM" id="SSF52980">
    <property type="entry name" value="Restriction endonuclease-like"/>
    <property type="match status" value="1"/>
</dbReference>
<accession>A0A3L9MEV8</accession>
<name>A0A3L9MEV8_9FLAO</name>
<dbReference type="SUPFAM" id="SSF52540">
    <property type="entry name" value="P-loop containing nucleoside triphosphate hydrolases"/>
    <property type="match status" value="1"/>
</dbReference>
<dbReference type="EMBL" id="RDOJ01000005">
    <property type="protein sequence ID" value="RLZ11428.1"/>
    <property type="molecule type" value="Genomic_DNA"/>
</dbReference>
<gene>
    <name evidence="2" type="ORF">EAH69_05110</name>
</gene>
<dbReference type="Pfam" id="PF12705">
    <property type="entry name" value="PDDEXK_1"/>
    <property type="match status" value="1"/>
</dbReference>
<dbReference type="Gene3D" id="3.90.320.10">
    <property type="match status" value="1"/>
</dbReference>
<dbReference type="InterPro" id="IPR038726">
    <property type="entry name" value="PDDEXK_AddAB-type"/>
</dbReference>
<evidence type="ECO:0000259" key="1">
    <source>
        <dbReference type="Pfam" id="PF12705"/>
    </source>
</evidence>
<dbReference type="OrthoDB" id="9762792at2"/>
<reference evidence="2 3" key="1">
    <citation type="submission" date="2018-10" db="EMBL/GenBank/DDBJ databases">
        <authorList>
            <person name="Chen X."/>
        </authorList>
    </citation>
    <scope>NUCLEOTIDE SEQUENCE [LARGE SCALE GENOMIC DNA]</scope>
    <source>
        <strain evidence="2 3">YIM 102668</strain>
    </source>
</reference>
<evidence type="ECO:0000313" key="2">
    <source>
        <dbReference type="EMBL" id="RLZ11428.1"/>
    </source>
</evidence>
<dbReference type="InterPro" id="IPR027417">
    <property type="entry name" value="P-loop_NTPase"/>
</dbReference>
<sequence>MSQFIENVVSDLLSQKNDFLNTTLVLPGKRPMLFFRQEFQKQAHTLILPKMISVEDFMAEIAQLEIISGINLWFKAYQSYKKVVEKPDTFEDFIKWGPTILKDFDDIDSSLVDPGKILDYLVSIERIEKWGKDEIFVNKNEVMQKHILFWQVVTKFYFQLREDLVANNQGYAGLVFRLAADKVEEIIAAQEDKFVFAGFNALTEAEQKILFNFEKHHIAQIYWDADKYYLENPNQEAGAFMRRYKQKVQNWKWTFDEFSKEKNIYVTGVAKQVGQAKYIADIIAKMDEDEIKKTALILADESILPAILNSLPDNISYLNISMGIPLKSVPLAQFFKSVFELQMNREKLGKGKTFYFKNVLQILENRTLSKFSTASSRETSNTIRKNNRIFNAEKTLQGSLQDNIFSSLFFIPNSLPDFVNQLKNWTEELIQHPYFNDGSDFKFLLLKEYLFYFKKVFVQLADNLKEVTDVKDYRTLFLLYNKIVQSESVAFIGEPLKGLQLMGLLETRLINFDNIIMTSVNDEILPLGRQNNTFVPYDIRKEMGLNTFTENDAIYAYHFYRLIQRGKNIHLVYNTEADGMGSGEKSRFISQIKFESNHQINESFAAPSFITKPLKEIVIEKTPHTMEKLNKWADEKGISPSSLSSYLRNQLDFYEQRVFGVQEVEEAEEMVSAKTLGNIVHETLEELYTPFINKIMIKEDFKMIDKIKDQSLQKFFKKEYKDGHTDQGPNYLVYKIAERIVNGVLEKDCKTAEISEFIIKQLESKHCIDFELSNGRLVKLQGVIDRIDQVDGQIRIIDYKTGFTKDVKIDSEKVNVVFEESDKAKELQLAFYAHLFFSNPENLNKSIELCIYPIKFPKKELFKLKLDKSTTIDNSIIELTKEPLSLLIEDILNPNIPFQNSEK</sequence>
<dbReference type="Proteomes" id="UP000275348">
    <property type="component" value="Unassembled WGS sequence"/>
</dbReference>
<dbReference type="InterPro" id="IPR011604">
    <property type="entry name" value="PDDEXK-like_dom_sf"/>
</dbReference>